<evidence type="ECO:0000313" key="3">
    <source>
        <dbReference type="Proteomes" id="UP000288805"/>
    </source>
</evidence>
<protein>
    <submittedName>
        <fullName evidence="2">Uncharacterized protein</fullName>
    </submittedName>
</protein>
<sequence length="368" mass="41529">MGGKPLGRRFLQCKIFLIKLEEFQRRRSKIFRQDKGIYRGCRSYADVVAEEGPRKGALMPVGKWARAVICDCKEKVQDWVHVGKTIARMMGTKGMVSVTSISAYKVCFFVDSARRAKWFQEQGSLLVGGRSILLRRWSPRENMVVFGKFIRGWLELKGLPFHLWDEVQLKYILKKWGRVTKVAWDPLKLVDLSKVKLWVEMLPNVVLLALLEVEDGAWSFIVAVSVTEEDEEDNLFRFESTRSRDKLMPAGGCVSQRPKNAEGLCEWLGRESSGLAEGNNNGPTMPETLVKARPVRAQIGMKNRGLPAGPIGIQAHEIVALLSSMFQRSGSSAKEVPLFAHSQDPVEVRADKDEAFSDEDGRAFERKA</sequence>
<organism evidence="2 3">
    <name type="scientific">Vitis vinifera</name>
    <name type="common">Grape</name>
    <dbReference type="NCBI Taxonomy" id="29760"/>
    <lineage>
        <taxon>Eukaryota</taxon>
        <taxon>Viridiplantae</taxon>
        <taxon>Streptophyta</taxon>
        <taxon>Embryophyta</taxon>
        <taxon>Tracheophyta</taxon>
        <taxon>Spermatophyta</taxon>
        <taxon>Magnoliopsida</taxon>
        <taxon>eudicotyledons</taxon>
        <taxon>Gunneridae</taxon>
        <taxon>Pentapetalae</taxon>
        <taxon>rosids</taxon>
        <taxon>Vitales</taxon>
        <taxon>Vitaceae</taxon>
        <taxon>Viteae</taxon>
        <taxon>Vitis</taxon>
    </lineage>
</organism>
<accession>A0A438EGG8</accession>
<evidence type="ECO:0000313" key="2">
    <source>
        <dbReference type="EMBL" id="RVW46817.1"/>
    </source>
</evidence>
<name>A0A438EGG8_VITVI</name>
<comment type="caution">
    <text evidence="2">The sequence shown here is derived from an EMBL/GenBank/DDBJ whole genome shotgun (WGS) entry which is preliminary data.</text>
</comment>
<gene>
    <name evidence="2" type="ORF">CK203_075616</name>
</gene>
<dbReference type="EMBL" id="QGNW01001297">
    <property type="protein sequence ID" value="RVW46817.1"/>
    <property type="molecule type" value="Genomic_DNA"/>
</dbReference>
<evidence type="ECO:0000256" key="1">
    <source>
        <dbReference type="SAM" id="MobiDB-lite"/>
    </source>
</evidence>
<proteinExistence type="predicted"/>
<dbReference type="Proteomes" id="UP000288805">
    <property type="component" value="Unassembled WGS sequence"/>
</dbReference>
<dbReference type="AlphaFoldDB" id="A0A438EGG8"/>
<reference evidence="2 3" key="1">
    <citation type="journal article" date="2018" name="PLoS Genet.">
        <title>Population sequencing reveals clonal diversity and ancestral inbreeding in the grapevine cultivar Chardonnay.</title>
        <authorList>
            <person name="Roach M.J."/>
            <person name="Johnson D.L."/>
            <person name="Bohlmann J."/>
            <person name="van Vuuren H.J."/>
            <person name="Jones S.J."/>
            <person name="Pretorius I.S."/>
            <person name="Schmidt S.A."/>
            <person name="Borneman A.R."/>
        </authorList>
    </citation>
    <scope>NUCLEOTIDE SEQUENCE [LARGE SCALE GENOMIC DNA]</scope>
    <source>
        <strain evidence="3">cv. Chardonnay</strain>
        <tissue evidence="2">Leaf</tissue>
    </source>
</reference>
<feature type="region of interest" description="Disordered" evidence="1">
    <location>
        <begin position="349"/>
        <end position="368"/>
    </location>
</feature>